<reference evidence="2 3" key="2">
    <citation type="journal article" date="2008" name="BMC Genomics">
        <title>Architecture of thermal adaptation in an Exiguobacterium sibiricum strain isolated from 3 million year old permafrost: a genome and transcriptome approach.</title>
        <authorList>
            <person name="Rodrigues D.F."/>
            <person name="Ivanova N."/>
            <person name="He Z."/>
            <person name="Huebner M."/>
            <person name="Zhou J."/>
            <person name="Tiedje J.M."/>
        </authorList>
    </citation>
    <scope>NUCLEOTIDE SEQUENCE [LARGE SCALE GENOMIC DNA]</scope>
    <source>
        <strain evidence="3">DSM 17290 / CIP 109462 / JCM 13490 / 255-15</strain>
    </source>
</reference>
<dbReference type="Proteomes" id="UP000001681">
    <property type="component" value="Chromosome"/>
</dbReference>
<accession>B1YGG9</accession>
<reference evidence="3" key="3">
    <citation type="submission" date="2008-04" db="EMBL/GenBank/DDBJ databases">
        <title>Complete sequence of chromosome of Exiguobacterium sibiricum 255-15.</title>
        <authorList>
            <consortium name="US DOE Joint Genome Institute"/>
            <person name="Copeland A."/>
            <person name="Lucas S."/>
            <person name="Lapidus A."/>
            <person name="Glavina del Rio T."/>
            <person name="Dalin E."/>
            <person name="Tice H."/>
            <person name="Bruce D."/>
            <person name="Goodwin L."/>
            <person name="Pitluck S."/>
            <person name="Kiss H."/>
            <person name="Chertkov O."/>
            <person name="Monk C."/>
            <person name="Brettin T."/>
            <person name="Detter J.C."/>
            <person name="Han C."/>
            <person name="Kuske C.R."/>
            <person name="Schmutz J."/>
            <person name="Larimer F."/>
            <person name="Land M."/>
            <person name="Hauser L."/>
            <person name="Kyrpides N."/>
            <person name="Mikhailova N."/>
            <person name="Vishnivetskaya T."/>
            <person name="Rodrigues D.F."/>
            <person name="Gilichinsky D."/>
            <person name="Tiedje J."/>
            <person name="Richardson P."/>
        </authorList>
    </citation>
    <scope>NUCLEOTIDE SEQUENCE [LARGE SCALE GENOMIC DNA]</scope>
    <source>
        <strain evidence="3">DSM 17290 / CIP 109462 / JCM 13490 / 255-15</strain>
    </source>
</reference>
<sequence length="69" mass="7768">MWYLIQERALPFSILALLMMASAVVVYVVWKRQVSLPLPLRIFTTVVCLICIVGSAGLMLFTLFVGYNS</sequence>
<evidence type="ECO:0000256" key="1">
    <source>
        <dbReference type="SAM" id="Phobius"/>
    </source>
</evidence>
<proteinExistence type="predicted"/>
<evidence type="ECO:0000313" key="3">
    <source>
        <dbReference type="Proteomes" id="UP000001681"/>
    </source>
</evidence>
<gene>
    <name evidence="2" type="ordered locus">Exig_1513</name>
</gene>
<keyword evidence="3" id="KW-1185">Reference proteome</keyword>
<dbReference type="HOGENOM" id="CLU_2769713_0_0_9"/>
<dbReference type="EMBL" id="CP001022">
    <property type="protein sequence ID" value="ACB60973.1"/>
    <property type="molecule type" value="Genomic_DNA"/>
</dbReference>
<keyword evidence="1" id="KW-0812">Transmembrane</keyword>
<name>B1YGG9_EXIS2</name>
<feature type="transmembrane region" description="Helical" evidence="1">
    <location>
        <begin position="12"/>
        <end position="30"/>
    </location>
</feature>
<dbReference type="KEGG" id="esi:Exig_1513"/>
<evidence type="ECO:0000313" key="2">
    <source>
        <dbReference type="EMBL" id="ACB60973.1"/>
    </source>
</evidence>
<dbReference type="AlphaFoldDB" id="B1YGG9"/>
<feature type="transmembrane region" description="Helical" evidence="1">
    <location>
        <begin position="42"/>
        <end position="67"/>
    </location>
</feature>
<keyword evidence="1" id="KW-0472">Membrane</keyword>
<keyword evidence="1" id="KW-1133">Transmembrane helix</keyword>
<dbReference type="RefSeq" id="WP_012370393.1">
    <property type="nucleotide sequence ID" value="NC_010556.1"/>
</dbReference>
<dbReference type="STRING" id="262543.Exig_1513"/>
<reference evidence="2 3" key="1">
    <citation type="journal article" date="2006" name="Extremophiles">
        <title>Characterization of Exiguobacterium isolates from the Siberian permafrost. Description of Exiguobacterium sibiricum sp. nov.</title>
        <authorList>
            <person name="Rodrigues D.F."/>
            <person name="Goris J."/>
            <person name="Vishnivetskaya T."/>
            <person name="Gilichinsky D."/>
            <person name="Thomashow M.F."/>
            <person name="Tiedje J.M."/>
        </authorList>
    </citation>
    <scope>NUCLEOTIDE SEQUENCE [LARGE SCALE GENOMIC DNA]</scope>
    <source>
        <strain evidence="3">DSM 17290 / CIP 109462 / JCM 13490 / 255-15</strain>
    </source>
</reference>
<organism evidence="2 3">
    <name type="scientific">Exiguobacterium sibiricum (strain DSM 17290 / CCUG 55495 / CIP 109462 / JCM 13490 / 255-15)</name>
    <dbReference type="NCBI Taxonomy" id="262543"/>
    <lineage>
        <taxon>Bacteria</taxon>
        <taxon>Bacillati</taxon>
        <taxon>Bacillota</taxon>
        <taxon>Bacilli</taxon>
        <taxon>Bacillales</taxon>
        <taxon>Bacillales Family XII. Incertae Sedis</taxon>
        <taxon>Exiguobacterium</taxon>
    </lineage>
</organism>
<protein>
    <submittedName>
        <fullName evidence="2">Uncharacterized protein</fullName>
    </submittedName>
</protein>